<proteinExistence type="predicted"/>
<sequence length="456" mass="47858">MIRRGLGTLLVTVLLCAGCTGDEPSPNGPAPAPKLVAADAVAQSIVDLRSAGAVRYNGSLTAPAGDNVTMQVTVTKAGEATGELSVNGLPATVLVVDHTLYLKAGLDFWLKLSGVPDSTAPTVADHWVKAPGVLLGVDIERIFDTETLPGLFGKPLANQTPDAVKRTKVAGQDVLEVPTDAGVLYLGVNPPYGLVRFDLTKSGKTDPTKVRDLAFSVSDATSDMAALYRDLAAKTAELETAYDPFTGVKQGTHKFQNCGVSSCAIVVELTNVGKQAVRVAVKATWTGGGNVIGSCESRVGPLQPSQAGSATCTLSSPQWTQFYRRAQSVPGQHPYGAEWTAMALITPPDPTGLRTLASSAETPVANPQGNQHVYVIRDDAGKDDKQIWKYGVATGPDWRKIPDEQLKFCTAGCVVDEVAATGDPASAHALARQLVDAYRGRVGQCPPAQWVGCSPK</sequence>
<dbReference type="EMBL" id="FWXV01000009">
    <property type="protein sequence ID" value="SMD23346.1"/>
    <property type="molecule type" value="Genomic_DNA"/>
</dbReference>
<dbReference type="OrthoDB" id="3668827at2"/>
<reference evidence="1 2" key="1">
    <citation type="submission" date="2017-04" db="EMBL/GenBank/DDBJ databases">
        <authorList>
            <person name="Afonso C.L."/>
            <person name="Miller P.J."/>
            <person name="Scott M.A."/>
            <person name="Spackman E."/>
            <person name="Goraichik I."/>
            <person name="Dimitrov K.M."/>
            <person name="Suarez D.L."/>
            <person name="Swayne D.E."/>
        </authorList>
    </citation>
    <scope>NUCLEOTIDE SEQUENCE [LARGE SCALE GENOMIC DNA]</scope>
    <source>
        <strain evidence="1 2">DSM 43828</strain>
    </source>
</reference>
<dbReference type="Proteomes" id="UP000192674">
    <property type="component" value="Unassembled WGS sequence"/>
</dbReference>
<gene>
    <name evidence="1" type="ORF">SAMN05661093_07921</name>
</gene>
<dbReference type="RefSeq" id="WP_084432197.1">
    <property type="nucleotide sequence ID" value="NZ_FWXV01000009.1"/>
</dbReference>
<organism evidence="1 2">
    <name type="scientific">Kibdelosporangium aridum</name>
    <dbReference type="NCBI Taxonomy" id="2030"/>
    <lineage>
        <taxon>Bacteria</taxon>
        <taxon>Bacillati</taxon>
        <taxon>Actinomycetota</taxon>
        <taxon>Actinomycetes</taxon>
        <taxon>Pseudonocardiales</taxon>
        <taxon>Pseudonocardiaceae</taxon>
        <taxon>Kibdelosporangium</taxon>
    </lineage>
</organism>
<accession>A0A1Y5Y240</accession>
<keyword evidence="2" id="KW-1185">Reference proteome</keyword>
<evidence type="ECO:0000313" key="1">
    <source>
        <dbReference type="EMBL" id="SMD23346.1"/>
    </source>
</evidence>
<evidence type="ECO:0000313" key="2">
    <source>
        <dbReference type="Proteomes" id="UP000192674"/>
    </source>
</evidence>
<name>A0A1Y5Y240_KIBAR</name>
<protein>
    <submittedName>
        <fullName evidence="1">Uncharacterized protein</fullName>
    </submittedName>
</protein>
<dbReference type="AlphaFoldDB" id="A0A1Y5Y240"/>